<keyword evidence="1" id="KW-1133">Transmembrane helix</keyword>
<proteinExistence type="predicted"/>
<dbReference type="EMBL" id="QGDC01000005">
    <property type="protein sequence ID" value="RCH55003.1"/>
    <property type="molecule type" value="Genomic_DNA"/>
</dbReference>
<evidence type="ECO:0000313" key="2">
    <source>
        <dbReference type="EMBL" id="RCH55003.1"/>
    </source>
</evidence>
<accession>A0A367GQL3</accession>
<name>A0A367GQL3_9SPHI</name>
<dbReference type="OrthoDB" id="1120747at2"/>
<evidence type="ECO:0000256" key="1">
    <source>
        <dbReference type="SAM" id="Phobius"/>
    </source>
</evidence>
<comment type="caution">
    <text evidence="2">The sequence shown here is derived from an EMBL/GenBank/DDBJ whole genome shotgun (WGS) entry which is preliminary data.</text>
</comment>
<sequence>MSKRLEDFIRANKDEFNDIEPRAELWGKIEQNLQLNKPRLTTREAKTFSLAFVVKVAASVIIVMGVCFALYLRNQNTAGVSLADINPAYAKQQMHYASVVQNKRSELKELAKSDPQLYKEFSKELHKMDSVYKKLNSDLATSPNQERVLRAMIRNLQVQTEVLNQQLSVIEQFNQMKKEQSNEIKDI</sequence>
<dbReference type="Proteomes" id="UP000253209">
    <property type="component" value="Unassembled WGS sequence"/>
</dbReference>
<dbReference type="RefSeq" id="WP_114005328.1">
    <property type="nucleotide sequence ID" value="NZ_QGDC01000005.1"/>
</dbReference>
<feature type="transmembrane region" description="Helical" evidence="1">
    <location>
        <begin position="47"/>
        <end position="72"/>
    </location>
</feature>
<keyword evidence="1" id="KW-0812">Transmembrane</keyword>
<gene>
    <name evidence="2" type="ORF">DJ568_11060</name>
</gene>
<evidence type="ECO:0000313" key="3">
    <source>
        <dbReference type="Proteomes" id="UP000253209"/>
    </source>
</evidence>
<reference evidence="2 3" key="1">
    <citation type="submission" date="2018-05" db="EMBL/GenBank/DDBJ databases">
        <title>Mucilaginibacter hurinus sp. nov., isolated from briquette warehouse soil.</title>
        <authorList>
            <person name="Choi L."/>
        </authorList>
    </citation>
    <scope>NUCLEOTIDE SEQUENCE [LARGE SCALE GENOMIC DNA]</scope>
    <source>
        <strain evidence="2 3">ZR32</strain>
    </source>
</reference>
<evidence type="ECO:0008006" key="4">
    <source>
        <dbReference type="Google" id="ProtNLM"/>
    </source>
</evidence>
<dbReference type="AlphaFoldDB" id="A0A367GQL3"/>
<organism evidence="2 3">
    <name type="scientific">Mucilaginibacter hurinus</name>
    <dbReference type="NCBI Taxonomy" id="2201324"/>
    <lineage>
        <taxon>Bacteria</taxon>
        <taxon>Pseudomonadati</taxon>
        <taxon>Bacteroidota</taxon>
        <taxon>Sphingobacteriia</taxon>
        <taxon>Sphingobacteriales</taxon>
        <taxon>Sphingobacteriaceae</taxon>
        <taxon>Mucilaginibacter</taxon>
    </lineage>
</organism>
<keyword evidence="1" id="KW-0472">Membrane</keyword>
<protein>
    <recommendedName>
        <fullName evidence="4">Anti-sigma factor</fullName>
    </recommendedName>
</protein>
<keyword evidence="3" id="KW-1185">Reference proteome</keyword>